<dbReference type="Pfam" id="PF13306">
    <property type="entry name" value="LRR_5"/>
    <property type="match status" value="1"/>
</dbReference>
<feature type="region of interest" description="Disordered" evidence="10">
    <location>
        <begin position="109"/>
        <end position="216"/>
    </location>
</feature>
<evidence type="ECO:0000256" key="7">
    <source>
        <dbReference type="ARBA" id="ARBA00023170"/>
    </source>
</evidence>
<feature type="compositionally biased region" description="Low complexity" evidence="10">
    <location>
        <begin position="148"/>
        <end position="169"/>
    </location>
</feature>
<evidence type="ECO:0000256" key="2">
    <source>
        <dbReference type="ARBA" id="ARBA00022475"/>
    </source>
</evidence>
<keyword evidence="7" id="KW-0675">Receptor</keyword>
<feature type="transmembrane region" description="Helical" evidence="11">
    <location>
        <begin position="239"/>
        <end position="260"/>
    </location>
</feature>
<evidence type="ECO:0000256" key="4">
    <source>
        <dbReference type="ARBA" id="ARBA00022729"/>
    </source>
</evidence>
<dbReference type="PANTHER" id="PTHR48052:SF66">
    <property type="entry name" value="OS02G0610000 PROTEIN"/>
    <property type="match status" value="1"/>
</dbReference>
<dbReference type="EMBL" id="HBGS01015150">
    <property type="protein sequence ID" value="CAD9397883.1"/>
    <property type="molecule type" value="Transcribed_RNA"/>
</dbReference>
<keyword evidence="8" id="KW-0325">Glycoprotein</keyword>
<evidence type="ECO:0000256" key="11">
    <source>
        <dbReference type="SAM" id="Phobius"/>
    </source>
</evidence>
<dbReference type="SUPFAM" id="SSF52058">
    <property type="entry name" value="L domain-like"/>
    <property type="match status" value="3"/>
</dbReference>
<feature type="transmembrane region" description="Helical" evidence="11">
    <location>
        <begin position="280"/>
        <end position="299"/>
    </location>
</feature>
<dbReference type="InterPro" id="IPR032675">
    <property type="entry name" value="LRR_dom_sf"/>
</dbReference>
<feature type="transmembrane region" description="Helical" evidence="11">
    <location>
        <begin position="47"/>
        <end position="72"/>
    </location>
</feature>
<feature type="transmembrane region" description="Helical" evidence="11">
    <location>
        <begin position="336"/>
        <end position="354"/>
    </location>
</feature>
<accession>A0A7S2FIV9</accession>
<evidence type="ECO:0000256" key="3">
    <source>
        <dbReference type="ARBA" id="ARBA00022692"/>
    </source>
</evidence>
<comment type="subcellular location">
    <subcellularLocation>
        <location evidence="1">Cell membrane</location>
    </subcellularLocation>
    <subcellularLocation>
        <location evidence="9">Endomembrane system</location>
        <topology evidence="9">Single-pass membrane protein</topology>
    </subcellularLocation>
</comment>
<proteinExistence type="predicted"/>
<keyword evidence="4" id="KW-0732">Signal</keyword>
<sequence>MIANVSSRMDENTTNGNSLYHMIFGVPPQKLCCFESMNHAYFNPIELLAVVTIVHAGVLVVPKIGIMIWTILIRLHVVPDHSDRLEHKGDYQISEEGSNDTEAYVIEGQKNRGPRQQPMATNDDPTSKIKHPYKLSKRNVNRVPPSTPSSHASSYSASSAPRRALSEASYPQMPNYTSYSNNHNQPSGRLPMSSDTPSKTSPRRRPSTSTSNIESTLSQFNLSDASNEKLLAQAMMRELASAVKLIFVAAYACFACFAWYNYRVFVGPDSLEETGLTMSVFYASLALHKPFFLAIFMVLQAMSESVYSSYLDSSLLPIDRLGIDISSILNFGVSRAIFFVTSVSCLLWMFWVLWLSGREITWLLLGHLPFVVVFIGIPIMLVLPFNIAARKFLYSRDEKGYLQSIHFDTLVSIKAFVAIFIVVPPMMLQFYGSSGSLKGYTGFQDIPFMFEDELERFLRFIPWLFGSGTPVENVEVNDNPDISHCLSQTVLAVTCVVSVLEVAVLRLLRRFTTLEPFHNDQVSSSSIFQRIGSIIQGFHSLSMSIVCKKQESPIFVDSGTWLSCYGMFGKRKGSPTRITVTGDEITGEFNELNLEIKKHWDEASFIDMQSTRVYGDIRCLGVCKRLEEVNFNSTLVKGNIRVFGEIPQVKVIRMSNSMVEGDIDPLGKCLALREVELLNSKVSGNVDVFENCPELQKVGLWDTEVTGNINAFKFTPKLRKLSLMKTCVHGNVETFKSCPQLCVLIIQSSNEIHGDISAFQYNKKLEKLGVFRSNIQGNIEVFKSAFKLIRLSLTECQLIFGDLNVLSCHQKLETIDLSDTQIVGSLQDLRSCIALRVLKLKNTKVTGALVAFEALQHVIEIHLDNTNICGDIFSLSCCKNAEVLSLSNTSVTGDVSRLTGFDKLEYVDMSFTQLSGNINATETNMHLRVLILENTHVMGDINAIVRLENLHELNLSGTQVTGDIILFRDLQYLEVVILSRTLIFGDISVFKMTPRLRKLNLYGCSAVTGDLSVFANTPQLQLLDLYKCPEITGSIDIVTYLSRLSSLSLDSAKVFGNVPSLIHKTKLREVRFGRMNLTGNLSIFQNLTRLNVLVILSDRKVNGSIKVFSRCQSLHEIELSGSRITGNLVDFAYHFKIKMLTLYRTSVAGDLSSLCKLKSLQKIDLRFSPVAGSIEALRASRRLENIMLADCPNITGDISCLIKFKDLVDVVLGGCVQIKGNVSVFESTPLVQKLDLCGTHVSGSISVFGSLDHIRELNLKHTLIKGSFNSLKSCKRLENVSLAHTDIHGDISAFSDANKLEVLSLYGCKKVTGDIGAVRNCVKLQLLSLFGTAVTGDILNLRDCMDLRSLYVRSTALENQADRMKEVLPYCRFL</sequence>
<feature type="transmembrane region" description="Helical" evidence="11">
    <location>
        <begin position="360"/>
        <end position="389"/>
    </location>
</feature>
<keyword evidence="6 11" id="KW-0472">Membrane</keyword>
<organism evidence="12">
    <name type="scientific">Octactis speculum</name>
    <dbReference type="NCBI Taxonomy" id="3111310"/>
    <lineage>
        <taxon>Eukaryota</taxon>
        <taxon>Sar</taxon>
        <taxon>Stramenopiles</taxon>
        <taxon>Ochrophyta</taxon>
        <taxon>Dictyochophyceae</taxon>
        <taxon>Dictyochales</taxon>
        <taxon>Dictyochaceae</taxon>
        <taxon>Octactis</taxon>
    </lineage>
</organism>
<reference evidence="12" key="1">
    <citation type="submission" date="2021-01" db="EMBL/GenBank/DDBJ databases">
        <authorList>
            <person name="Corre E."/>
            <person name="Pelletier E."/>
            <person name="Niang G."/>
            <person name="Scheremetjew M."/>
            <person name="Finn R."/>
            <person name="Kale V."/>
            <person name="Holt S."/>
            <person name="Cochrane G."/>
            <person name="Meng A."/>
            <person name="Brown T."/>
            <person name="Cohen L."/>
        </authorList>
    </citation>
    <scope>NUCLEOTIDE SEQUENCE</scope>
    <source>
        <strain evidence="12">CCMP1381</strain>
    </source>
</reference>
<name>A0A7S2FIV9_9STRA</name>
<keyword evidence="5 11" id="KW-1133">Transmembrane helix</keyword>
<feature type="transmembrane region" description="Helical" evidence="11">
    <location>
        <begin position="410"/>
        <end position="431"/>
    </location>
</feature>
<protein>
    <submittedName>
        <fullName evidence="12">Uncharacterized protein</fullName>
    </submittedName>
</protein>
<dbReference type="GO" id="GO:0005886">
    <property type="term" value="C:plasma membrane"/>
    <property type="evidence" value="ECO:0007669"/>
    <property type="project" value="UniProtKB-SubCell"/>
</dbReference>
<feature type="compositionally biased region" description="Basic residues" evidence="10">
    <location>
        <begin position="128"/>
        <end position="140"/>
    </location>
</feature>
<dbReference type="GO" id="GO:0012505">
    <property type="term" value="C:endomembrane system"/>
    <property type="evidence" value="ECO:0007669"/>
    <property type="project" value="UniProtKB-SubCell"/>
</dbReference>
<evidence type="ECO:0000256" key="10">
    <source>
        <dbReference type="SAM" id="MobiDB-lite"/>
    </source>
</evidence>
<gene>
    <name evidence="12" type="ORF">DSPE1174_LOCUS7925</name>
</gene>
<keyword evidence="3 11" id="KW-0812">Transmembrane</keyword>
<evidence type="ECO:0000256" key="1">
    <source>
        <dbReference type="ARBA" id="ARBA00004236"/>
    </source>
</evidence>
<dbReference type="PANTHER" id="PTHR48052">
    <property type="entry name" value="UNNAMED PRODUCT"/>
    <property type="match status" value="1"/>
</dbReference>
<evidence type="ECO:0000256" key="6">
    <source>
        <dbReference type="ARBA" id="ARBA00023136"/>
    </source>
</evidence>
<evidence type="ECO:0000256" key="8">
    <source>
        <dbReference type="ARBA" id="ARBA00023180"/>
    </source>
</evidence>
<dbReference type="InterPro" id="IPR026906">
    <property type="entry name" value="LRR_5"/>
</dbReference>
<feature type="compositionally biased region" description="Polar residues" evidence="10">
    <location>
        <begin position="172"/>
        <end position="187"/>
    </location>
</feature>
<evidence type="ECO:0000313" key="12">
    <source>
        <dbReference type="EMBL" id="CAD9397883.1"/>
    </source>
</evidence>
<evidence type="ECO:0000256" key="9">
    <source>
        <dbReference type="ARBA" id="ARBA00037847"/>
    </source>
</evidence>
<dbReference type="Gene3D" id="3.80.10.10">
    <property type="entry name" value="Ribonuclease Inhibitor"/>
    <property type="match status" value="3"/>
</dbReference>
<evidence type="ECO:0000256" key="5">
    <source>
        <dbReference type="ARBA" id="ARBA00022989"/>
    </source>
</evidence>
<keyword evidence="2" id="KW-1003">Cell membrane</keyword>